<dbReference type="Proteomes" id="UP001594288">
    <property type="component" value="Unassembled WGS sequence"/>
</dbReference>
<comment type="similarity">
    <text evidence="1 7">Belongs to the bacterial ribosomal protein bL9 family.</text>
</comment>
<dbReference type="InterPro" id="IPR036935">
    <property type="entry name" value="Ribosomal_bL9_N_sf"/>
</dbReference>
<dbReference type="InterPro" id="IPR020070">
    <property type="entry name" value="Ribosomal_bL9_N"/>
</dbReference>
<comment type="function">
    <text evidence="7">Binds to the 23S rRNA.</text>
</comment>
<dbReference type="Gene3D" id="3.10.430.100">
    <property type="entry name" value="Ribosomal protein L9, C-terminal domain"/>
    <property type="match status" value="1"/>
</dbReference>
<evidence type="ECO:0000256" key="5">
    <source>
        <dbReference type="ARBA" id="ARBA00023274"/>
    </source>
</evidence>
<dbReference type="InterPro" id="IPR036791">
    <property type="entry name" value="Ribosomal_bL9_C_sf"/>
</dbReference>
<gene>
    <name evidence="7 9" type="primary">rplI</name>
    <name evidence="9" type="ORF">ACFL2Z_04545</name>
</gene>
<dbReference type="GO" id="GO:0005840">
    <property type="term" value="C:ribosome"/>
    <property type="evidence" value="ECO:0007669"/>
    <property type="project" value="UniProtKB-KW"/>
</dbReference>
<evidence type="ECO:0000256" key="1">
    <source>
        <dbReference type="ARBA" id="ARBA00010605"/>
    </source>
</evidence>
<evidence type="ECO:0000256" key="7">
    <source>
        <dbReference type="HAMAP-Rule" id="MF_00503"/>
    </source>
</evidence>
<dbReference type="NCBIfam" id="TIGR00158">
    <property type="entry name" value="L9"/>
    <property type="match status" value="1"/>
</dbReference>
<sequence>MDVILLEDINELGKTGEKVTVKSGYARNYLLPRRLALPATASGLKMLKEEERRRQVREVKMQREAEDLSKSLGKVSCTAEVQAGEDDRVFGAVTNADIAELLQAQGYDIDKRKVLLDEPLKALGVYTIPIRLHQDVEARVKVWVVKKSG</sequence>
<dbReference type="InterPro" id="IPR000244">
    <property type="entry name" value="Ribosomal_bL9"/>
</dbReference>
<keyword evidence="3 7" id="KW-0694">RNA-binding</keyword>
<evidence type="ECO:0000256" key="6">
    <source>
        <dbReference type="ARBA" id="ARBA00035292"/>
    </source>
</evidence>
<dbReference type="SUPFAM" id="SSF55658">
    <property type="entry name" value="L9 N-domain-like"/>
    <property type="match status" value="1"/>
</dbReference>
<dbReference type="HAMAP" id="MF_00503">
    <property type="entry name" value="Ribosomal_bL9"/>
    <property type="match status" value="1"/>
</dbReference>
<accession>A0ABV6YQ13</accession>
<dbReference type="PANTHER" id="PTHR21368">
    <property type="entry name" value="50S RIBOSOMAL PROTEIN L9"/>
    <property type="match status" value="1"/>
</dbReference>
<evidence type="ECO:0000256" key="2">
    <source>
        <dbReference type="ARBA" id="ARBA00022730"/>
    </source>
</evidence>
<dbReference type="Pfam" id="PF03948">
    <property type="entry name" value="Ribosomal_L9_C"/>
    <property type="match status" value="1"/>
</dbReference>
<protein>
    <recommendedName>
        <fullName evidence="6 7">Large ribosomal subunit protein bL9</fullName>
    </recommendedName>
</protein>
<evidence type="ECO:0000259" key="8">
    <source>
        <dbReference type="PROSITE" id="PS00651"/>
    </source>
</evidence>
<keyword evidence="4 7" id="KW-0689">Ribosomal protein</keyword>
<dbReference type="Pfam" id="PF01281">
    <property type="entry name" value="Ribosomal_L9_N"/>
    <property type="match status" value="1"/>
</dbReference>
<keyword evidence="10" id="KW-1185">Reference proteome</keyword>
<evidence type="ECO:0000313" key="9">
    <source>
        <dbReference type="EMBL" id="MFC1800162.1"/>
    </source>
</evidence>
<dbReference type="Gene3D" id="3.40.5.10">
    <property type="entry name" value="Ribosomal protein L9, N-terminal domain"/>
    <property type="match status" value="1"/>
</dbReference>
<keyword evidence="2 7" id="KW-0699">rRNA-binding</keyword>
<evidence type="ECO:0000256" key="4">
    <source>
        <dbReference type="ARBA" id="ARBA00022980"/>
    </source>
</evidence>
<dbReference type="PROSITE" id="PS00651">
    <property type="entry name" value="RIBOSOMAL_L9"/>
    <property type="match status" value="1"/>
</dbReference>
<evidence type="ECO:0000256" key="3">
    <source>
        <dbReference type="ARBA" id="ARBA00022884"/>
    </source>
</evidence>
<reference evidence="9 10" key="1">
    <citation type="submission" date="2024-09" db="EMBL/GenBank/DDBJ databases">
        <authorList>
            <person name="D'Angelo T."/>
        </authorList>
    </citation>
    <scope>NUCLEOTIDE SEQUENCE [LARGE SCALE GENOMIC DNA]</scope>
    <source>
        <strain evidence="9">SAG AM-311-F02</strain>
    </source>
</reference>
<dbReference type="InterPro" id="IPR009027">
    <property type="entry name" value="Ribosomal_bL9/RNase_H1_N"/>
</dbReference>
<feature type="domain" description="Ribosomal protein L9" evidence="8">
    <location>
        <begin position="13"/>
        <end position="40"/>
    </location>
</feature>
<evidence type="ECO:0000313" key="10">
    <source>
        <dbReference type="Proteomes" id="UP001594288"/>
    </source>
</evidence>
<dbReference type="SUPFAM" id="SSF55653">
    <property type="entry name" value="Ribosomal protein L9 C-domain"/>
    <property type="match status" value="1"/>
</dbReference>
<keyword evidence="5 7" id="KW-0687">Ribonucleoprotein</keyword>
<dbReference type="EMBL" id="JBHPEI010000076">
    <property type="protein sequence ID" value="MFC1800162.1"/>
    <property type="molecule type" value="Genomic_DNA"/>
</dbReference>
<comment type="caution">
    <text evidence="9">The sequence shown here is derived from an EMBL/GenBank/DDBJ whole genome shotgun (WGS) entry which is preliminary data.</text>
</comment>
<organism evidence="9 10">
    <name type="scientific">Eiseniibacteriota bacterium</name>
    <dbReference type="NCBI Taxonomy" id="2212470"/>
    <lineage>
        <taxon>Bacteria</taxon>
        <taxon>Candidatus Eiseniibacteriota</taxon>
    </lineage>
</organism>
<name>A0ABV6YQ13_UNCEI</name>
<proteinExistence type="inferred from homology"/>
<dbReference type="InterPro" id="IPR020594">
    <property type="entry name" value="Ribosomal_bL9_bac/chp"/>
</dbReference>
<dbReference type="InterPro" id="IPR020069">
    <property type="entry name" value="Ribosomal_bL9_C"/>
</dbReference>